<feature type="region of interest" description="Disordered" evidence="4">
    <location>
        <begin position="1"/>
        <end position="35"/>
    </location>
</feature>
<keyword evidence="2" id="KW-0378">Hydrolase</keyword>
<dbReference type="Gene3D" id="3.40.710.10">
    <property type="entry name" value="DD-peptidase/beta-lactamase superfamily"/>
    <property type="match status" value="1"/>
</dbReference>
<dbReference type="PANTHER" id="PTHR30627">
    <property type="entry name" value="PEPTIDOGLYCAN D,D-TRANSPEPTIDASE"/>
    <property type="match status" value="1"/>
</dbReference>
<dbReference type="Pfam" id="PF03717">
    <property type="entry name" value="PBP_dimer"/>
    <property type="match status" value="1"/>
</dbReference>
<dbReference type="InterPro" id="IPR012338">
    <property type="entry name" value="Beta-lactam/transpept-like"/>
</dbReference>
<dbReference type="PANTHER" id="PTHR30627:SF1">
    <property type="entry name" value="PEPTIDOGLYCAN D,D-TRANSPEPTIDASE FTSI"/>
    <property type="match status" value="1"/>
</dbReference>
<keyword evidence="2" id="KW-0645">Protease</keyword>
<dbReference type="EMBL" id="JBHTCM010000012">
    <property type="protein sequence ID" value="MFC7334129.1"/>
    <property type="molecule type" value="Genomic_DNA"/>
</dbReference>
<feature type="compositionally biased region" description="Basic and acidic residues" evidence="4">
    <location>
        <begin position="15"/>
        <end position="28"/>
    </location>
</feature>
<evidence type="ECO:0000259" key="5">
    <source>
        <dbReference type="Pfam" id="PF00905"/>
    </source>
</evidence>
<proteinExistence type="predicted"/>
<comment type="subcellular location">
    <subcellularLocation>
        <location evidence="1">Membrane</location>
    </subcellularLocation>
</comment>
<dbReference type="Gene3D" id="3.90.1310.10">
    <property type="entry name" value="Penicillin-binding protein 2a (Domain 2)"/>
    <property type="match status" value="1"/>
</dbReference>
<evidence type="ECO:0000256" key="3">
    <source>
        <dbReference type="ARBA" id="ARBA00023136"/>
    </source>
</evidence>
<evidence type="ECO:0000313" key="7">
    <source>
        <dbReference type="EMBL" id="MFC7334129.1"/>
    </source>
</evidence>
<evidence type="ECO:0000256" key="2">
    <source>
        <dbReference type="ARBA" id="ARBA00022645"/>
    </source>
</evidence>
<dbReference type="RefSeq" id="WP_377359706.1">
    <property type="nucleotide sequence ID" value="NZ_JBHTCM010000012.1"/>
</dbReference>
<evidence type="ECO:0000259" key="6">
    <source>
        <dbReference type="Pfam" id="PF03717"/>
    </source>
</evidence>
<comment type="caution">
    <text evidence="7">The sequence shown here is derived from an EMBL/GenBank/DDBJ whole genome shotgun (WGS) entry which is preliminary data.</text>
</comment>
<feature type="domain" description="Penicillin-binding protein dimerisation" evidence="6">
    <location>
        <begin position="86"/>
        <end position="212"/>
    </location>
</feature>
<evidence type="ECO:0000256" key="1">
    <source>
        <dbReference type="ARBA" id="ARBA00004370"/>
    </source>
</evidence>
<dbReference type="InterPro" id="IPR050515">
    <property type="entry name" value="Beta-lactam/transpept"/>
</dbReference>
<keyword evidence="2" id="KW-0121">Carboxypeptidase</keyword>
<gene>
    <name evidence="7" type="ORF">ACFQPS_13230</name>
</gene>
<feature type="domain" description="Penicillin-binding protein transpeptidase" evidence="5">
    <location>
        <begin position="246"/>
        <end position="530"/>
    </location>
</feature>
<accession>A0ABW2KYM4</accession>
<sequence length="597" mass="64928">MTDAPLSLTGFDMTGLDRPHAPRTEPRVRWQPHGTPALEQGRHRLVVTAAMFALAFGAVGLKLLDATVLSRGGEPAVARAAGAKAPTSRADIVDRNGVLLASSLTTESLFADPKLVIDPKEAARRLTEVLDVKEQDVLAELQSDKRFVWIKRNLTPRQVYEVNRLGIPGLAFQREERRIYPQGSLAAHVVGFSGVDNVGLMGIEQAFDRRLKENQEPLRLSIDVRLQHILRREVQTAIDDFQAIGGAGMVMDVKTGELLAMISLPDFDPHNPPPPQEQQDLDPRFNRNTLGVYEMGSTFKIFNTALALESGRVKLRDMFDATRPIRIGRFTISDFHPENRWMDVVDVFKHSSNIGSVRMAEQVGPVAQKEFMTKLGFTRPASLELPEMGWPIIPNPWRDVNMMTISFGHGMSVSPVHLVTAAAGVVNGGIMHPATLLKRDRDAEIPGTRIVSEQTSDTLRKLMRVVVTEGTAKMADAPGYLVGGKTGTAEKVKNGGYARKALISSFLGVFPMNDPKYVVYVMVDEPKGNKKSFGYATGGWVGAPTGGRIVAQTGPLLGVRPQDAQSPEIIHALAINPVESPAVAQVASVPAGGSGGR</sequence>
<keyword evidence="8" id="KW-1185">Reference proteome</keyword>
<dbReference type="Pfam" id="PF00905">
    <property type="entry name" value="Transpeptidase"/>
    <property type="match status" value="1"/>
</dbReference>
<evidence type="ECO:0000256" key="4">
    <source>
        <dbReference type="SAM" id="MobiDB-lite"/>
    </source>
</evidence>
<dbReference type="Gene3D" id="3.30.450.330">
    <property type="match status" value="1"/>
</dbReference>
<keyword evidence="3" id="KW-0472">Membrane</keyword>
<dbReference type="Proteomes" id="UP001596456">
    <property type="component" value="Unassembled WGS sequence"/>
</dbReference>
<dbReference type="InterPro" id="IPR036138">
    <property type="entry name" value="PBP_dimer_sf"/>
</dbReference>
<organism evidence="7 8">
    <name type="scientific">Rhodocista pekingensis</name>
    <dbReference type="NCBI Taxonomy" id="201185"/>
    <lineage>
        <taxon>Bacteria</taxon>
        <taxon>Pseudomonadati</taxon>
        <taxon>Pseudomonadota</taxon>
        <taxon>Alphaproteobacteria</taxon>
        <taxon>Rhodospirillales</taxon>
        <taxon>Azospirillaceae</taxon>
        <taxon>Rhodocista</taxon>
    </lineage>
</organism>
<protein>
    <submittedName>
        <fullName evidence="7">Peptidoglycan D,D-transpeptidase FtsI family protein</fullName>
    </submittedName>
</protein>
<dbReference type="SUPFAM" id="SSF56519">
    <property type="entry name" value="Penicillin binding protein dimerisation domain"/>
    <property type="match status" value="1"/>
</dbReference>
<dbReference type="SUPFAM" id="SSF56601">
    <property type="entry name" value="beta-lactamase/transpeptidase-like"/>
    <property type="match status" value="1"/>
</dbReference>
<name>A0ABW2KYM4_9PROT</name>
<dbReference type="InterPro" id="IPR001460">
    <property type="entry name" value="PCN-bd_Tpept"/>
</dbReference>
<reference evidence="8" key="1">
    <citation type="journal article" date="2019" name="Int. J. Syst. Evol. Microbiol.">
        <title>The Global Catalogue of Microorganisms (GCM) 10K type strain sequencing project: providing services to taxonomists for standard genome sequencing and annotation.</title>
        <authorList>
            <consortium name="The Broad Institute Genomics Platform"/>
            <consortium name="The Broad Institute Genome Sequencing Center for Infectious Disease"/>
            <person name="Wu L."/>
            <person name="Ma J."/>
        </authorList>
    </citation>
    <scope>NUCLEOTIDE SEQUENCE [LARGE SCALE GENOMIC DNA]</scope>
    <source>
        <strain evidence="8">CGMCC 1.16275</strain>
    </source>
</reference>
<dbReference type="InterPro" id="IPR005311">
    <property type="entry name" value="PBP_dimer"/>
</dbReference>
<evidence type="ECO:0000313" key="8">
    <source>
        <dbReference type="Proteomes" id="UP001596456"/>
    </source>
</evidence>